<dbReference type="AlphaFoldDB" id="A0A1G2AX07"/>
<evidence type="ECO:0000313" key="3">
    <source>
        <dbReference type="EMBL" id="OGY81428.1"/>
    </source>
</evidence>
<name>A0A1G2AX07_9BACT</name>
<keyword evidence="1" id="KW-0238">DNA-binding</keyword>
<organism evidence="3 4">
    <name type="scientific">Candidatus Kerfeldbacteria bacterium RIFCSPHIGHO2_12_FULL_48_17</name>
    <dbReference type="NCBI Taxonomy" id="1798542"/>
    <lineage>
        <taxon>Bacteria</taxon>
        <taxon>Candidatus Kerfeldiibacteriota</taxon>
    </lineage>
</organism>
<dbReference type="Gene3D" id="2.10.260.10">
    <property type="match status" value="1"/>
</dbReference>
<protein>
    <recommendedName>
        <fullName evidence="2">SpoVT-AbrB domain-containing protein</fullName>
    </recommendedName>
</protein>
<evidence type="ECO:0000313" key="4">
    <source>
        <dbReference type="Proteomes" id="UP000176952"/>
    </source>
</evidence>
<dbReference type="SUPFAM" id="SSF89447">
    <property type="entry name" value="AbrB/MazE/MraZ-like"/>
    <property type="match status" value="1"/>
</dbReference>
<dbReference type="SMART" id="SM00966">
    <property type="entry name" value="SpoVT_AbrB"/>
    <property type="match status" value="1"/>
</dbReference>
<proteinExistence type="predicted"/>
<dbReference type="EMBL" id="MHKD01000044">
    <property type="protein sequence ID" value="OGY81428.1"/>
    <property type="molecule type" value="Genomic_DNA"/>
</dbReference>
<evidence type="ECO:0000256" key="1">
    <source>
        <dbReference type="PROSITE-ProRule" id="PRU01076"/>
    </source>
</evidence>
<sequence length="88" mass="9788">MNVRVTSLSSKGQVVIPNDIREKLSLTPGSNLLVLTDGSNLLLKPIKAPKMKIFTRLMKQSRKLASKNGIKQRDVNSIIKSVRNESRS</sequence>
<dbReference type="Proteomes" id="UP000176952">
    <property type="component" value="Unassembled WGS sequence"/>
</dbReference>
<feature type="domain" description="SpoVT-AbrB" evidence="2">
    <location>
        <begin position="3"/>
        <end position="48"/>
    </location>
</feature>
<dbReference type="GO" id="GO:0003677">
    <property type="term" value="F:DNA binding"/>
    <property type="evidence" value="ECO:0007669"/>
    <property type="project" value="UniProtKB-UniRule"/>
</dbReference>
<dbReference type="InterPro" id="IPR007159">
    <property type="entry name" value="SpoVT-AbrB_dom"/>
</dbReference>
<comment type="caution">
    <text evidence="3">The sequence shown here is derived from an EMBL/GenBank/DDBJ whole genome shotgun (WGS) entry which is preliminary data.</text>
</comment>
<gene>
    <name evidence="3" type="ORF">A3F54_02170</name>
</gene>
<evidence type="ECO:0000259" key="2">
    <source>
        <dbReference type="PROSITE" id="PS51740"/>
    </source>
</evidence>
<dbReference type="STRING" id="1798542.A3F54_02170"/>
<dbReference type="PROSITE" id="PS51740">
    <property type="entry name" value="SPOVT_ABRB"/>
    <property type="match status" value="1"/>
</dbReference>
<accession>A0A1G2AX07</accession>
<dbReference type="InterPro" id="IPR037914">
    <property type="entry name" value="SpoVT-AbrB_sf"/>
</dbReference>
<dbReference type="Pfam" id="PF04014">
    <property type="entry name" value="MazE_antitoxin"/>
    <property type="match status" value="1"/>
</dbReference>
<dbReference type="NCBIfam" id="TIGR01439">
    <property type="entry name" value="lp_hng_hel_AbrB"/>
    <property type="match status" value="1"/>
</dbReference>
<reference evidence="3 4" key="1">
    <citation type="journal article" date="2016" name="Nat. Commun.">
        <title>Thousands of microbial genomes shed light on interconnected biogeochemical processes in an aquifer system.</title>
        <authorList>
            <person name="Anantharaman K."/>
            <person name="Brown C.T."/>
            <person name="Hug L.A."/>
            <person name="Sharon I."/>
            <person name="Castelle C.J."/>
            <person name="Probst A.J."/>
            <person name="Thomas B.C."/>
            <person name="Singh A."/>
            <person name="Wilkins M.J."/>
            <person name="Karaoz U."/>
            <person name="Brodie E.L."/>
            <person name="Williams K.H."/>
            <person name="Hubbard S.S."/>
            <person name="Banfield J.F."/>
        </authorList>
    </citation>
    <scope>NUCLEOTIDE SEQUENCE [LARGE SCALE GENOMIC DNA]</scope>
</reference>